<evidence type="ECO:0000256" key="6">
    <source>
        <dbReference type="ARBA" id="ARBA00023077"/>
    </source>
</evidence>
<dbReference type="STRING" id="935223.SAMN04488131_12022"/>
<evidence type="ECO:0000256" key="7">
    <source>
        <dbReference type="ARBA" id="ARBA00023136"/>
    </source>
</evidence>
<dbReference type="InterPro" id="IPR037066">
    <property type="entry name" value="Plug_dom_sf"/>
</dbReference>
<evidence type="ECO:0000256" key="9">
    <source>
        <dbReference type="ARBA" id="ARBA00023237"/>
    </source>
</evidence>
<comment type="subcellular location">
    <subcellularLocation>
        <location evidence="1 10">Cell outer membrane</location>
        <topology evidence="1 10">Multi-pass membrane protein</topology>
    </subcellularLocation>
</comment>
<dbReference type="GO" id="GO:0009279">
    <property type="term" value="C:cell outer membrane"/>
    <property type="evidence" value="ECO:0007669"/>
    <property type="project" value="UniProtKB-SubCell"/>
</dbReference>
<dbReference type="AlphaFoldDB" id="A0A1I2IFB4"/>
<dbReference type="Proteomes" id="UP000198596">
    <property type="component" value="Unassembled WGS sequence"/>
</dbReference>
<evidence type="ECO:0000259" key="12">
    <source>
        <dbReference type="Pfam" id="PF00593"/>
    </source>
</evidence>
<gene>
    <name evidence="14" type="ORF">SAMN04488131_12022</name>
</gene>
<keyword evidence="9 10" id="KW-0998">Cell outer membrane</keyword>
<evidence type="ECO:0000256" key="10">
    <source>
        <dbReference type="PROSITE-ProRule" id="PRU01360"/>
    </source>
</evidence>
<name>A0A1I2IFB4_9FLAO</name>
<dbReference type="SUPFAM" id="SSF49464">
    <property type="entry name" value="Carboxypeptidase regulatory domain-like"/>
    <property type="match status" value="1"/>
</dbReference>
<dbReference type="RefSeq" id="WP_091208494.1">
    <property type="nucleotide sequence ID" value="NZ_FONQ01000020.1"/>
</dbReference>
<reference evidence="15" key="1">
    <citation type="submission" date="2016-10" db="EMBL/GenBank/DDBJ databases">
        <authorList>
            <person name="Varghese N."/>
            <person name="Submissions S."/>
        </authorList>
    </citation>
    <scope>NUCLEOTIDE SEQUENCE [LARGE SCALE GENOMIC DNA]</scope>
    <source>
        <strain evidence="15">CGMCC 1.9227</strain>
    </source>
</reference>
<dbReference type="GO" id="GO:0015344">
    <property type="term" value="F:siderophore uptake transmembrane transporter activity"/>
    <property type="evidence" value="ECO:0007669"/>
    <property type="project" value="TreeGrafter"/>
</dbReference>
<keyword evidence="7 10" id="KW-0472">Membrane</keyword>
<evidence type="ECO:0000313" key="15">
    <source>
        <dbReference type="Proteomes" id="UP000198596"/>
    </source>
</evidence>
<keyword evidence="4 10" id="KW-0812">Transmembrane</keyword>
<evidence type="ECO:0000259" key="13">
    <source>
        <dbReference type="Pfam" id="PF07715"/>
    </source>
</evidence>
<evidence type="ECO:0000256" key="8">
    <source>
        <dbReference type="ARBA" id="ARBA00023170"/>
    </source>
</evidence>
<evidence type="ECO:0000313" key="14">
    <source>
        <dbReference type="EMBL" id="SFF41005.1"/>
    </source>
</evidence>
<dbReference type="Gene3D" id="2.170.130.10">
    <property type="entry name" value="TonB-dependent receptor, plug domain"/>
    <property type="match status" value="1"/>
</dbReference>
<dbReference type="InterPro" id="IPR000531">
    <property type="entry name" value="Beta-barrel_TonB"/>
</dbReference>
<evidence type="ECO:0000256" key="1">
    <source>
        <dbReference type="ARBA" id="ARBA00004571"/>
    </source>
</evidence>
<dbReference type="PANTHER" id="PTHR30069:SF29">
    <property type="entry name" value="HEMOGLOBIN AND HEMOGLOBIN-HAPTOGLOBIN-BINDING PROTEIN 1-RELATED"/>
    <property type="match status" value="1"/>
</dbReference>
<keyword evidence="5" id="KW-0732">Signal</keyword>
<feature type="domain" description="TonB-dependent receptor-like beta-barrel" evidence="12">
    <location>
        <begin position="304"/>
        <end position="680"/>
    </location>
</feature>
<keyword evidence="3 10" id="KW-1134">Transmembrane beta strand</keyword>
<evidence type="ECO:0000256" key="5">
    <source>
        <dbReference type="ARBA" id="ARBA00022729"/>
    </source>
</evidence>
<dbReference type="Gene3D" id="2.40.170.20">
    <property type="entry name" value="TonB-dependent receptor, beta-barrel domain"/>
    <property type="match status" value="1"/>
</dbReference>
<evidence type="ECO:0000256" key="4">
    <source>
        <dbReference type="ARBA" id="ARBA00022692"/>
    </source>
</evidence>
<accession>A0A1I2IFB4</accession>
<dbReference type="PROSITE" id="PS52016">
    <property type="entry name" value="TONB_DEPENDENT_REC_3"/>
    <property type="match status" value="1"/>
</dbReference>
<evidence type="ECO:0000256" key="11">
    <source>
        <dbReference type="RuleBase" id="RU003357"/>
    </source>
</evidence>
<dbReference type="InterPro" id="IPR012910">
    <property type="entry name" value="Plug_dom"/>
</dbReference>
<dbReference type="EMBL" id="FONQ01000020">
    <property type="protein sequence ID" value="SFF41005.1"/>
    <property type="molecule type" value="Genomic_DNA"/>
</dbReference>
<proteinExistence type="inferred from homology"/>
<dbReference type="InterPro" id="IPR008969">
    <property type="entry name" value="CarboxyPept-like_regulatory"/>
</dbReference>
<keyword evidence="8 14" id="KW-0675">Receptor</keyword>
<dbReference type="Pfam" id="PF07715">
    <property type="entry name" value="Plug"/>
    <property type="match status" value="1"/>
</dbReference>
<organism evidence="14 15">
    <name type="scientific">Flavobacterium xueshanense</name>
    <dbReference type="NCBI Taxonomy" id="935223"/>
    <lineage>
        <taxon>Bacteria</taxon>
        <taxon>Pseudomonadati</taxon>
        <taxon>Bacteroidota</taxon>
        <taxon>Flavobacteriia</taxon>
        <taxon>Flavobacteriales</taxon>
        <taxon>Flavobacteriaceae</taxon>
        <taxon>Flavobacterium</taxon>
    </lineage>
</organism>
<dbReference type="OrthoDB" id="1075473at2"/>
<dbReference type="Pfam" id="PF00593">
    <property type="entry name" value="TonB_dep_Rec_b-barrel"/>
    <property type="match status" value="1"/>
</dbReference>
<dbReference type="InterPro" id="IPR036942">
    <property type="entry name" value="Beta-barrel_TonB_sf"/>
</dbReference>
<dbReference type="SUPFAM" id="SSF56935">
    <property type="entry name" value="Porins"/>
    <property type="match status" value="1"/>
</dbReference>
<keyword evidence="6 11" id="KW-0798">TonB box</keyword>
<keyword evidence="2 10" id="KW-0813">Transport</keyword>
<dbReference type="GO" id="GO:0044718">
    <property type="term" value="P:siderophore transmembrane transport"/>
    <property type="evidence" value="ECO:0007669"/>
    <property type="project" value="TreeGrafter"/>
</dbReference>
<dbReference type="Pfam" id="PF13715">
    <property type="entry name" value="CarbopepD_reg_2"/>
    <property type="match status" value="1"/>
</dbReference>
<sequence length="734" mass="82269">MKLTFTKQPNHFKKSLNSIFLFAFLLFSLTIFSQNTVSGKVVDENGKTVSGANIFIEGTYDGASSSEKGDFNFTTTTTGNQTLVVSFLIYETFKTVVDVANFKNKTIKLRESVTSLDAVVITAGTLEAGDKARVSVLKPLDIVTTAGSAGNIIAALQTLPGTQTVGEDGRLFVRGGEANETQTFVDGIRVAQPYGATTNNLPTRGRFSPFLFSGISFSTGGYSAEYGEALSSVLLLNTQDDPDQNKTEIALMTVGLGIGNTQKWKKSSLSVNANYINLAPYQALIPQNVDWNSPFQSLSGETVYRYNFNNGILKVYAAFDSSKFDINQEDINSPEKIRVDLNNNNFYLNSSYKGVFGNNWQITSGLSYGYSNNKINIDSDKVANDENAAHLKLKLKKSFSERVKISFGADYFITQFNEDFNENSGSVFTNGYDANIAAVYTEADIFFSKKWAAKVGLRASNNDLLNETAISPRISFAYKMAKNSQFSFAYGDFTQTPSAEYIKYSNNNQFESEKASHYILNFQYNKNGKTFRAETYYKDYRDLVKFDTQMAAYNSVYNNTGSGNAEGLDLFWRDGKSIKNLEYWVSYSYIDTERSYKNFSSQVTPSFVADHSLSIVTKYWINDWKSQIGFTNSYSSGRPYNNPNETKFMNGKTKSYNSLSFNWAYLLSQQKILYFSVSNVLGSQNVFGYEYANNPDNAGFYNRKAIIPTADRFFFVGFFWTISNDKKDNQLRNL</sequence>
<evidence type="ECO:0000256" key="3">
    <source>
        <dbReference type="ARBA" id="ARBA00022452"/>
    </source>
</evidence>
<evidence type="ECO:0000256" key="2">
    <source>
        <dbReference type="ARBA" id="ARBA00022448"/>
    </source>
</evidence>
<dbReference type="PANTHER" id="PTHR30069">
    <property type="entry name" value="TONB-DEPENDENT OUTER MEMBRANE RECEPTOR"/>
    <property type="match status" value="1"/>
</dbReference>
<dbReference type="Gene3D" id="2.60.40.1120">
    <property type="entry name" value="Carboxypeptidase-like, regulatory domain"/>
    <property type="match status" value="1"/>
</dbReference>
<feature type="domain" description="TonB-dependent receptor plug" evidence="13">
    <location>
        <begin position="134"/>
        <end position="228"/>
    </location>
</feature>
<dbReference type="InterPro" id="IPR039426">
    <property type="entry name" value="TonB-dep_rcpt-like"/>
</dbReference>
<keyword evidence="15" id="KW-1185">Reference proteome</keyword>
<protein>
    <submittedName>
        <fullName evidence="14">Outer membrane cobalamin receptor protein</fullName>
    </submittedName>
</protein>
<comment type="similarity">
    <text evidence="10 11">Belongs to the TonB-dependent receptor family.</text>
</comment>